<dbReference type="EMBL" id="LAZR01001010">
    <property type="protein sequence ID" value="KKN52652.1"/>
    <property type="molecule type" value="Genomic_DNA"/>
</dbReference>
<comment type="caution">
    <text evidence="1">The sequence shown here is derived from an EMBL/GenBank/DDBJ whole genome shotgun (WGS) entry which is preliminary data.</text>
</comment>
<sequence>MTYTPEPWLNELHASDRKVGKGDFAWICEVRTQIGALIAHVYANDKSICEDQARLIATAPDLLMMLEALVDDDECRLDHSGFCQTHTNEMDDGQCAMVVARAAIKKALS</sequence>
<proteinExistence type="predicted"/>
<accession>A0A0F9RS23</accession>
<dbReference type="AlphaFoldDB" id="A0A0F9RS23"/>
<name>A0A0F9RS23_9ZZZZ</name>
<organism evidence="1">
    <name type="scientific">marine sediment metagenome</name>
    <dbReference type="NCBI Taxonomy" id="412755"/>
    <lineage>
        <taxon>unclassified sequences</taxon>
        <taxon>metagenomes</taxon>
        <taxon>ecological metagenomes</taxon>
    </lineage>
</organism>
<evidence type="ECO:0000313" key="1">
    <source>
        <dbReference type="EMBL" id="KKN52652.1"/>
    </source>
</evidence>
<gene>
    <name evidence="1" type="ORF">LCGC14_0610460</name>
</gene>
<protein>
    <submittedName>
        <fullName evidence="1">Uncharacterized protein</fullName>
    </submittedName>
</protein>
<reference evidence="1" key="1">
    <citation type="journal article" date="2015" name="Nature">
        <title>Complex archaea that bridge the gap between prokaryotes and eukaryotes.</title>
        <authorList>
            <person name="Spang A."/>
            <person name="Saw J.H."/>
            <person name="Jorgensen S.L."/>
            <person name="Zaremba-Niedzwiedzka K."/>
            <person name="Martijn J."/>
            <person name="Lind A.E."/>
            <person name="van Eijk R."/>
            <person name="Schleper C."/>
            <person name="Guy L."/>
            <person name="Ettema T.J."/>
        </authorList>
    </citation>
    <scope>NUCLEOTIDE SEQUENCE</scope>
</reference>